<protein>
    <submittedName>
        <fullName evidence="3">DUF1311 domain-containing protein</fullName>
    </submittedName>
</protein>
<comment type="caution">
    <text evidence="3">The sequence shown here is derived from an EMBL/GenBank/DDBJ whole genome shotgun (WGS) entry which is preliminary data.</text>
</comment>
<feature type="chain" id="PRO_5021268683" evidence="1">
    <location>
        <begin position="22"/>
        <end position="139"/>
    </location>
</feature>
<reference evidence="3 4" key="1">
    <citation type="submission" date="2019-04" db="EMBL/GenBank/DDBJ databases">
        <title>Natronospirillum operosus gen. nov., sp. nov., a haloalkaliphilic satellite isolated from decaying biomass of laboratory culture of cyanobacterium Geitlerinema sp. and proposal of Natronospirillaceae fam. nov. and Saccharospirillaceae fam. nov.</title>
        <authorList>
            <person name="Kevbrin V."/>
            <person name="Boltyanskaya Y."/>
            <person name="Koziaeva V."/>
            <person name="Grouzdev D.S."/>
            <person name="Park M."/>
            <person name="Cho J."/>
        </authorList>
    </citation>
    <scope>NUCLEOTIDE SEQUENCE [LARGE SCALE GENOMIC DNA]</scope>
    <source>
        <strain evidence="3 4">G-116</strain>
    </source>
</reference>
<accession>A0A4Z0WAE8</accession>
<dbReference type="OrthoDB" id="7340239at2"/>
<name>A0A4Z0WAE8_9GAMM</name>
<feature type="domain" description="Lysozyme inhibitor LprI-like N-terminal" evidence="2">
    <location>
        <begin position="26"/>
        <end position="118"/>
    </location>
</feature>
<evidence type="ECO:0000259" key="2">
    <source>
        <dbReference type="Pfam" id="PF07007"/>
    </source>
</evidence>
<dbReference type="EMBL" id="SRMF01000012">
    <property type="protein sequence ID" value="TGG90630.1"/>
    <property type="molecule type" value="Genomic_DNA"/>
</dbReference>
<evidence type="ECO:0000313" key="4">
    <source>
        <dbReference type="Proteomes" id="UP000297475"/>
    </source>
</evidence>
<evidence type="ECO:0000313" key="3">
    <source>
        <dbReference type="EMBL" id="TGG90630.1"/>
    </source>
</evidence>
<proteinExistence type="predicted"/>
<dbReference type="AlphaFoldDB" id="A0A4Z0WAE8"/>
<dbReference type="Proteomes" id="UP000297475">
    <property type="component" value="Unassembled WGS sequence"/>
</dbReference>
<dbReference type="Gene3D" id="1.20.1270.180">
    <property type="match status" value="1"/>
</dbReference>
<keyword evidence="4" id="KW-1185">Reference proteome</keyword>
<dbReference type="RefSeq" id="WP_135484718.1">
    <property type="nucleotide sequence ID" value="NZ_SRMF01000012.1"/>
</dbReference>
<dbReference type="InterPro" id="IPR009739">
    <property type="entry name" value="LprI-like_N"/>
</dbReference>
<gene>
    <name evidence="3" type="ORF">E4656_18070</name>
</gene>
<feature type="signal peptide" evidence="1">
    <location>
        <begin position="1"/>
        <end position="21"/>
    </location>
</feature>
<organism evidence="3 4">
    <name type="scientific">Natronospirillum operosum</name>
    <dbReference type="NCBI Taxonomy" id="2759953"/>
    <lineage>
        <taxon>Bacteria</taxon>
        <taxon>Pseudomonadati</taxon>
        <taxon>Pseudomonadota</taxon>
        <taxon>Gammaproteobacteria</taxon>
        <taxon>Oceanospirillales</taxon>
        <taxon>Natronospirillaceae</taxon>
        <taxon>Natronospirillum</taxon>
    </lineage>
</organism>
<sequence length="139" mass="15448">MHKYTGLILLLTLGLMAATSADELDCDKAVTTPDVNHCAGLELQAAEDTMAEYLAASLERHGDDPETVAAIRQAQVSWQAYRDDHCGSVFTYWRGGTIRTVMSITCSERLTRQRTHDLWISFLTHMDSAPPVLPEPDIQ</sequence>
<keyword evidence="1" id="KW-0732">Signal</keyword>
<dbReference type="Pfam" id="PF07007">
    <property type="entry name" value="LprI"/>
    <property type="match status" value="1"/>
</dbReference>
<evidence type="ECO:0000256" key="1">
    <source>
        <dbReference type="SAM" id="SignalP"/>
    </source>
</evidence>